<dbReference type="Pfam" id="PF12705">
    <property type="entry name" value="PDDEXK_1"/>
    <property type="match status" value="1"/>
</dbReference>
<evidence type="ECO:0000313" key="3">
    <source>
        <dbReference type="Proteomes" id="UP001224325"/>
    </source>
</evidence>
<dbReference type="EMBL" id="CP155618">
    <property type="protein sequence ID" value="XBL15869.1"/>
    <property type="molecule type" value="Genomic_DNA"/>
</dbReference>
<keyword evidence="3" id="KW-1185">Reference proteome</keyword>
<dbReference type="Proteomes" id="UP001224325">
    <property type="component" value="Chromosome"/>
</dbReference>
<sequence length="921" mass="106752">MTTFIFDVLKDLQNNNSNLSELTFILPSKRAGLFLKHQLYKVSNQTIFSPTIISIEEFVEELSQLQTISNTELLFEFYSTYCQITKKEETDTFEVFSKWAQILLQDFNEIDRYLIPQENIFNYLIAIKEIENHHWSLEKNQTAFIKNYLSFWNKLHTYYTHFSKQLLNKKIGYQGLIYREAVENLELYIQNNSEKQHVFLGFNALNTCEETIIQELLKNNLAKIYWDIDTAFFNSANHDAGLFTRQHHQKWPYFKNNLFNWITNNYSTQKNISTFGIPKNIGQAKHIGSLLKRLQNENLNLQNTAVVLGDENLLIPVLNALPENIDALNITMGFPLKSIPLAWLFETLFYIHKTPSNSFYYKDVINVMSHQFIRPLFNIDQVDYASKIIETVDANNIIYLTADRLKEIAPYSVVIIDLLFSNWGKTIDLALQNCFQLILCIKNHLDDNKAANLLSLEYLFRFNELFNELSRLNTKYQHIKDVSTLFSIYKELLSSETLDFQGEPLQGLQIMGMLESRVLDFETVIISSVNEGVLPSGKSNNSFIPFDVKLENKLPTYKEKDAVYTYHFYRLLQRAKNIYILYNTEADVLTGGEKSRFITQLELEGIHNINHQIVAPQVPVIEASLQTIEKNESLLNNIINVSKKGFSPSSLTSYIRNPIDFYHQKILKIKEHDDVEETVAANTLGTVVHNTLEDFYKPLVGMFITVDIIKNLKSKIEEKVTFHFKNEYKEGDITKGKNLIVFEIAKRYVSNFLDLEIQDLKAGNQIKIVAIEANNEVVVDIPELNFPVKLVGKVDRVDEYNGITRIIDYKTGRVEQNQVEIVNWEELTTDYKKYSKSFQILAYAYMMHRMGDINLPVEAGIISFKNLSAGFLKFAKKDKSGNGAKKDFLITNETLENFKFELNQLILEICDPNIPFTEKEV</sequence>
<dbReference type="AlphaFoldDB" id="A0AAU7EK40"/>
<dbReference type="SUPFAM" id="SSF52540">
    <property type="entry name" value="P-loop containing nucleoside triphosphate hydrolases"/>
    <property type="match status" value="1"/>
</dbReference>
<gene>
    <name evidence="2" type="ORF">QLS71_007595</name>
</gene>
<dbReference type="RefSeq" id="WP_308993968.1">
    <property type="nucleotide sequence ID" value="NZ_CP155618.1"/>
</dbReference>
<dbReference type="InterPro" id="IPR011604">
    <property type="entry name" value="PDDEXK-like_dom_sf"/>
</dbReference>
<dbReference type="InterPro" id="IPR027417">
    <property type="entry name" value="P-loop_NTPase"/>
</dbReference>
<proteinExistence type="predicted"/>
<reference evidence="2" key="1">
    <citation type="submission" date="2024-04" db="EMBL/GenBank/DDBJ databases">
        <title>Mariniflexile litorale, isolated from the shallow sediments of the Sea of Japan.</title>
        <authorList>
            <person name="Romanenko L."/>
            <person name="Isaeva M."/>
        </authorList>
    </citation>
    <scope>NUCLEOTIDE SEQUENCE [LARGE SCALE GENOMIC DNA]</scope>
    <source>
        <strain evidence="2">KMM 9835</strain>
    </source>
</reference>
<dbReference type="SUPFAM" id="SSF52980">
    <property type="entry name" value="Restriction endonuclease-like"/>
    <property type="match status" value="1"/>
</dbReference>
<organism evidence="2 3">
    <name type="scientific">Mariniflexile litorale</name>
    <dbReference type="NCBI Taxonomy" id="3045158"/>
    <lineage>
        <taxon>Bacteria</taxon>
        <taxon>Pseudomonadati</taxon>
        <taxon>Bacteroidota</taxon>
        <taxon>Flavobacteriia</taxon>
        <taxon>Flavobacteriales</taxon>
        <taxon>Flavobacteriaceae</taxon>
        <taxon>Mariniflexile</taxon>
    </lineage>
</organism>
<evidence type="ECO:0000259" key="1">
    <source>
        <dbReference type="Pfam" id="PF12705"/>
    </source>
</evidence>
<dbReference type="InterPro" id="IPR038726">
    <property type="entry name" value="PDDEXK_AddAB-type"/>
</dbReference>
<evidence type="ECO:0000313" key="2">
    <source>
        <dbReference type="EMBL" id="XBL15869.1"/>
    </source>
</evidence>
<accession>A0AAU7EK40</accession>
<dbReference type="Gene3D" id="3.90.320.10">
    <property type="match status" value="1"/>
</dbReference>
<feature type="domain" description="PD-(D/E)XK endonuclease-like" evidence="1">
    <location>
        <begin position="646"/>
        <end position="919"/>
    </location>
</feature>
<dbReference type="KEGG" id="mlil:QLS71_007595"/>
<dbReference type="InterPro" id="IPR011335">
    <property type="entry name" value="Restrct_endonuc-II-like"/>
</dbReference>
<protein>
    <submittedName>
        <fullName evidence="2">PD-(D/E)XK nuclease family protein</fullName>
    </submittedName>
</protein>
<name>A0AAU7EK40_9FLAO</name>